<dbReference type="Gene3D" id="3.30.565.10">
    <property type="entry name" value="Histidine kinase-like ATPase, C-terminal domain"/>
    <property type="match status" value="1"/>
</dbReference>
<feature type="transmembrane region" description="Helical" evidence="1">
    <location>
        <begin position="193"/>
        <end position="213"/>
    </location>
</feature>
<evidence type="ECO:0000313" key="3">
    <source>
        <dbReference type="EMBL" id="MBC8543162.1"/>
    </source>
</evidence>
<proteinExistence type="predicted"/>
<organism evidence="3 4">
    <name type="scientific">Bianquea renquensis</name>
    <dbReference type="NCBI Taxonomy" id="2763661"/>
    <lineage>
        <taxon>Bacteria</taxon>
        <taxon>Bacillati</taxon>
        <taxon>Bacillota</taxon>
        <taxon>Clostridia</taxon>
        <taxon>Eubacteriales</taxon>
        <taxon>Bianqueaceae</taxon>
        <taxon>Bianquea</taxon>
    </lineage>
</organism>
<accession>A0A926DST9</accession>
<dbReference type="InterPro" id="IPR036890">
    <property type="entry name" value="HATPase_C_sf"/>
</dbReference>
<keyword evidence="1" id="KW-0812">Transmembrane</keyword>
<feature type="domain" description="Sensor histidine kinase NatK-like C-terminal" evidence="2">
    <location>
        <begin position="331"/>
        <end position="435"/>
    </location>
</feature>
<keyword evidence="1" id="KW-1133">Transmembrane helix</keyword>
<dbReference type="InterPro" id="IPR032834">
    <property type="entry name" value="NatK-like_C"/>
</dbReference>
<dbReference type="Proteomes" id="UP000657006">
    <property type="component" value="Unassembled WGS sequence"/>
</dbReference>
<protein>
    <submittedName>
        <fullName evidence="3">Sensor histidine kinase</fullName>
    </submittedName>
</protein>
<feature type="transmembrane region" description="Helical" evidence="1">
    <location>
        <begin position="37"/>
        <end position="58"/>
    </location>
</feature>
<feature type="transmembrane region" description="Helical" evidence="1">
    <location>
        <begin position="124"/>
        <end position="141"/>
    </location>
</feature>
<keyword evidence="3" id="KW-0418">Kinase</keyword>
<gene>
    <name evidence="3" type="ORF">H8730_06365</name>
</gene>
<reference evidence="3" key="1">
    <citation type="submission" date="2020-08" db="EMBL/GenBank/DDBJ databases">
        <title>Genome public.</title>
        <authorList>
            <person name="Liu C."/>
            <person name="Sun Q."/>
        </authorList>
    </citation>
    <scope>NUCLEOTIDE SEQUENCE</scope>
    <source>
        <strain evidence="3">NSJ-32</strain>
    </source>
</reference>
<dbReference type="RefSeq" id="WP_177718869.1">
    <property type="nucleotide sequence ID" value="NZ_JACRSQ010000007.1"/>
</dbReference>
<sequence>MGWTFADFWISLFESLLYMEFVTRYNGLKWNRRISTTAFIIVTILIYTLVAVAGYQQFAPEAKLFIRTGMVFLYALYFLGGSMAGKIMSCLFFPLSLVTSQVLVAIFAGNILDVNLSLLLEGQGLYHSIVTVLAEIFLYYATRVFLRFKYVAQYPYNKLHVVIVSLIPVITILFMVVIMDAAIDNQIRDLNSLYLIISVLGVLVINMTMFYLFSKLGKEGQLALENRLLRQQNKYERKNMEDLKRFYDQTRNMKHEMKNHLLYIAHALEEGHVPETLAYIEELRGKINQIQNYVHTENDFLNFVLNTRLSLAAEQEIPVKIQIEDTDFAFMEPMDFHSLLGNILDNAMEASAKLPVSWRDVGLELSTKRGYHRILVRNHIQDSVLAENPHMSTSKEDVMNHGIGVTVIRKIVERYKGHVDFYEKDGYFCVQVLLPNCRESEAPNQNETEADR</sequence>
<evidence type="ECO:0000259" key="2">
    <source>
        <dbReference type="Pfam" id="PF14501"/>
    </source>
</evidence>
<dbReference type="GO" id="GO:0042802">
    <property type="term" value="F:identical protein binding"/>
    <property type="evidence" value="ECO:0007669"/>
    <property type="project" value="TreeGrafter"/>
</dbReference>
<dbReference type="SUPFAM" id="SSF55874">
    <property type="entry name" value="ATPase domain of HSP90 chaperone/DNA topoisomerase II/histidine kinase"/>
    <property type="match status" value="1"/>
</dbReference>
<dbReference type="PANTHER" id="PTHR40448:SF1">
    <property type="entry name" value="TWO-COMPONENT SENSOR HISTIDINE KINASE"/>
    <property type="match status" value="1"/>
</dbReference>
<keyword evidence="1" id="KW-0472">Membrane</keyword>
<name>A0A926DST9_9FIRM</name>
<evidence type="ECO:0000313" key="4">
    <source>
        <dbReference type="Proteomes" id="UP000657006"/>
    </source>
</evidence>
<comment type="caution">
    <text evidence="3">The sequence shown here is derived from an EMBL/GenBank/DDBJ whole genome shotgun (WGS) entry which is preliminary data.</text>
</comment>
<keyword evidence="3" id="KW-0808">Transferase</keyword>
<feature type="transmembrane region" description="Helical" evidence="1">
    <location>
        <begin position="91"/>
        <end position="112"/>
    </location>
</feature>
<keyword evidence="4" id="KW-1185">Reference proteome</keyword>
<dbReference type="Pfam" id="PF14501">
    <property type="entry name" value="HATPase_c_5"/>
    <property type="match status" value="1"/>
</dbReference>
<dbReference type="GO" id="GO:0016301">
    <property type="term" value="F:kinase activity"/>
    <property type="evidence" value="ECO:0007669"/>
    <property type="project" value="UniProtKB-KW"/>
</dbReference>
<feature type="transmembrane region" description="Helical" evidence="1">
    <location>
        <begin position="161"/>
        <end position="181"/>
    </location>
</feature>
<dbReference type="CDD" id="cd16935">
    <property type="entry name" value="HATPase_AgrC-ComD-like"/>
    <property type="match status" value="1"/>
</dbReference>
<feature type="transmembrane region" description="Helical" evidence="1">
    <location>
        <begin position="64"/>
        <end position="84"/>
    </location>
</feature>
<dbReference type="EMBL" id="JACRSQ010000007">
    <property type="protein sequence ID" value="MBC8543162.1"/>
    <property type="molecule type" value="Genomic_DNA"/>
</dbReference>
<dbReference type="PANTHER" id="PTHR40448">
    <property type="entry name" value="TWO-COMPONENT SENSOR HISTIDINE KINASE"/>
    <property type="match status" value="1"/>
</dbReference>
<dbReference type="AlphaFoldDB" id="A0A926DST9"/>
<evidence type="ECO:0000256" key="1">
    <source>
        <dbReference type="SAM" id="Phobius"/>
    </source>
</evidence>